<accession>A0A7W4WCL4</accession>
<evidence type="ECO:0000313" key="1">
    <source>
        <dbReference type="EMBL" id="MBB3061757.1"/>
    </source>
</evidence>
<reference evidence="1 2" key="1">
    <citation type="submission" date="2020-08" db="EMBL/GenBank/DDBJ databases">
        <title>Genomic Encyclopedia of Type Strains, Phase III (KMG-III): the genomes of soil and plant-associated and newly described type strains.</title>
        <authorList>
            <person name="Whitman W."/>
        </authorList>
    </citation>
    <scope>NUCLEOTIDE SEQUENCE [LARGE SCALE GENOMIC DNA]</scope>
    <source>
        <strain evidence="1 2">CECT 8799</strain>
    </source>
</reference>
<evidence type="ECO:0000313" key="2">
    <source>
        <dbReference type="Proteomes" id="UP000535937"/>
    </source>
</evidence>
<organism evidence="1 2">
    <name type="scientific">Microbulbifer rhizosphaerae</name>
    <dbReference type="NCBI Taxonomy" id="1562603"/>
    <lineage>
        <taxon>Bacteria</taxon>
        <taxon>Pseudomonadati</taxon>
        <taxon>Pseudomonadota</taxon>
        <taxon>Gammaproteobacteria</taxon>
        <taxon>Cellvibrionales</taxon>
        <taxon>Microbulbiferaceae</taxon>
        <taxon>Microbulbifer</taxon>
    </lineage>
</organism>
<proteinExistence type="predicted"/>
<name>A0A7W4WCL4_9GAMM</name>
<comment type="caution">
    <text evidence="1">The sequence shown here is derived from an EMBL/GenBank/DDBJ whole genome shotgun (WGS) entry which is preliminary data.</text>
</comment>
<dbReference type="Proteomes" id="UP000535937">
    <property type="component" value="Unassembled WGS sequence"/>
</dbReference>
<keyword evidence="2" id="KW-1185">Reference proteome</keyword>
<dbReference type="AlphaFoldDB" id="A0A7W4WCL4"/>
<sequence>MKYLLSVIAVALVKALQSSRLSACRIPITS</sequence>
<protein>
    <submittedName>
        <fullName evidence="1">Uncharacterized protein</fullName>
    </submittedName>
</protein>
<gene>
    <name evidence="1" type="ORF">FHS09_002597</name>
</gene>
<dbReference type="EMBL" id="JACHWZ010000011">
    <property type="protein sequence ID" value="MBB3061757.1"/>
    <property type="molecule type" value="Genomic_DNA"/>
</dbReference>